<feature type="domain" description="Schlafen AlbA-2" evidence="2">
    <location>
        <begin position="28"/>
        <end position="125"/>
    </location>
</feature>
<dbReference type="PANTHER" id="PTHR30595">
    <property type="entry name" value="GLPR-RELATED TRANSCRIPTIONAL REPRESSOR"/>
    <property type="match status" value="1"/>
</dbReference>
<dbReference type="Proteomes" id="UP000594468">
    <property type="component" value="Chromosome"/>
</dbReference>
<feature type="compositionally biased region" description="Low complexity" evidence="1">
    <location>
        <begin position="381"/>
        <end position="394"/>
    </location>
</feature>
<proteinExistence type="predicted"/>
<dbReference type="Gene3D" id="1.10.10.10">
    <property type="entry name" value="Winged helix-like DNA-binding domain superfamily/Winged helix DNA-binding domain"/>
    <property type="match status" value="1"/>
</dbReference>
<dbReference type="InterPro" id="IPR038461">
    <property type="entry name" value="Schlafen_AlbA_2_dom_sf"/>
</dbReference>
<dbReference type="Pfam" id="PF04326">
    <property type="entry name" value="SLFN_AlbA_2"/>
    <property type="match status" value="1"/>
</dbReference>
<evidence type="ECO:0000313" key="3">
    <source>
        <dbReference type="EMBL" id="QPC80578.1"/>
    </source>
</evidence>
<keyword evidence="4" id="KW-1185">Reference proteome</keyword>
<evidence type="ECO:0000313" key="4">
    <source>
        <dbReference type="Proteomes" id="UP000594468"/>
    </source>
</evidence>
<dbReference type="Gene3D" id="3.30.950.30">
    <property type="entry name" value="Schlafen, AAA domain"/>
    <property type="match status" value="1"/>
</dbReference>
<organism evidence="3 4">
    <name type="scientific">Phototrophicus methaneseepsis</name>
    <dbReference type="NCBI Taxonomy" id="2710758"/>
    <lineage>
        <taxon>Bacteria</taxon>
        <taxon>Bacillati</taxon>
        <taxon>Chloroflexota</taxon>
        <taxon>Candidatus Thermofontia</taxon>
        <taxon>Phototrophicales</taxon>
        <taxon>Phototrophicaceae</taxon>
        <taxon>Phototrophicus</taxon>
    </lineage>
</organism>
<dbReference type="Gene3D" id="3.30.565.60">
    <property type="match status" value="1"/>
</dbReference>
<feature type="compositionally biased region" description="Polar residues" evidence="1">
    <location>
        <begin position="498"/>
        <end position="507"/>
    </location>
</feature>
<name>A0A7S8IDA2_9CHLR</name>
<dbReference type="KEGG" id="pmet:G4Y79_12730"/>
<dbReference type="EMBL" id="CP062983">
    <property type="protein sequence ID" value="QPC80578.1"/>
    <property type="molecule type" value="Genomic_DNA"/>
</dbReference>
<evidence type="ECO:0000256" key="1">
    <source>
        <dbReference type="SAM" id="MobiDB-lite"/>
    </source>
</evidence>
<feature type="region of interest" description="Disordered" evidence="1">
    <location>
        <begin position="479"/>
        <end position="507"/>
    </location>
</feature>
<dbReference type="Pfam" id="PF13749">
    <property type="entry name" value="HATPase_c_4"/>
    <property type="match status" value="1"/>
</dbReference>
<dbReference type="InterPro" id="IPR038475">
    <property type="entry name" value="RecG_C_sf"/>
</dbReference>
<feature type="region of interest" description="Disordered" evidence="1">
    <location>
        <begin position="379"/>
        <end position="399"/>
    </location>
</feature>
<reference evidence="3 4" key="1">
    <citation type="submission" date="2020-02" db="EMBL/GenBank/DDBJ databases">
        <authorList>
            <person name="Zheng R.K."/>
            <person name="Sun C.M."/>
        </authorList>
    </citation>
    <scope>NUCLEOTIDE SEQUENCE [LARGE SCALE GENOMIC DNA]</scope>
    <source>
        <strain evidence="4">rifampicinis</strain>
    </source>
</reference>
<protein>
    <submittedName>
        <fullName evidence="3">Putative DNA binding domain-containing protein</fullName>
    </submittedName>
</protein>
<sequence length="507" mass="56059">MISVTDLETRFKQGRSTHFEWLPESAPQSELGEHMVAIANTTGGQIVLGISKEGQIEGVKNADDAIDRLIQAALAISPPLIIPVPQATQLGGADVVVSLIPPGLPSVYAYQGRFLQRDGTQNVALTPRDLRRLMLERGDLSFENEISQGATLDDLDWEKVTDYVKNLRGTGSSDEQIALIRRGCLKEQGGKRQPTNAGVLLFGKEPQRFIRGAEVTAVRFGGEAMSDHHSRQDIAGTLIDQIKRAETFLIDHLRRDVVLSEAMARAEQYEYPLEAARELVVNAVAHRDYSISGDTIRLFIFSNRMEVHSPGGLPGPITVENIKDERFSRNPIIVQVLADLNFIERLGYGVDRVIELMRQQNMGEPAFTERAGGFTVTLRGQSAQPQQEKQSQIKPPKDDVVFDGTYRGHAINPRQEAALMYLHKTNHTRITNSDLQQLFPDVHSETIRRDLVDLVSKDILAKMGQKRGSYYVLRRDADAAADAATETDGETVDHATDAASNTDNSSA</sequence>
<dbReference type="InterPro" id="IPR007421">
    <property type="entry name" value="Schlafen_AlbA_2_dom"/>
</dbReference>
<accession>A0A7S8IDA2</accession>
<dbReference type="AlphaFoldDB" id="A0A7S8IDA2"/>
<dbReference type="RefSeq" id="WP_195168653.1">
    <property type="nucleotide sequence ID" value="NZ_CP062983.1"/>
</dbReference>
<gene>
    <name evidence="3" type="ORF">G4Y79_12730</name>
</gene>
<dbReference type="PANTHER" id="PTHR30595:SF6">
    <property type="entry name" value="SCHLAFEN ALBA-2 DOMAIN-CONTAINING PROTEIN"/>
    <property type="match status" value="1"/>
</dbReference>
<dbReference type="InterPro" id="IPR036388">
    <property type="entry name" value="WH-like_DNA-bd_sf"/>
</dbReference>
<evidence type="ECO:0000259" key="2">
    <source>
        <dbReference type="Pfam" id="PF04326"/>
    </source>
</evidence>